<dbReference type="Gene3D" id="3.40.50.1000">
    <property type="entry name" value="HAD superfamily/HAD-like"/>
    <property type="match status" value="1"/>
</dbReference>
<dbReference type="CDD" id="cd04305">
    <property type="entry name" value="HAD_Neu5Ac-Pase_like"/>
    <property type="match status" value="1"/>
</dbReference>
<accession>A0ABR8T0Q4</accession>
<dbReference type="InterPro" id="IPR023198">
    <property type="entry name" value="PGP-like_dom2"/>
</dbReference>
<proteinExistence type="predicted"/>
<protein>
    <submittedName>
        <fullName evidence="1">Noncanonical pyrimidine nucleotidase, YjjG family</fullName>
    </submittedName>
</protein>
<dbReference type="PANTHER" id="PTHR47478">
    <property type="match status" value="1"/>
</dbReference>
<keyword evidence="2" id="KW-1185">Reference proteome</keyword>
<dbReference type="SUPFAM" id="SSF56784">
    <property type="entry name" value="HAD-like"/>
    <property type="match status" value="1"/>
</dbReference>
<dbReference type="Proteomes" id="UP000608071">
    <property type="component" value="Unassembled WGS sequence"/>
</dbReference>
<dbReference type="InterPro" id="IPR052550">
    <property type="entry name" value="Pyrimidine_5'-ntase_YjjG"/>
</dbReference>
<evidence type="ECO:0000313" key="1">
    <source>
        <dbReference type="EMBL" id="MBD7969355.1"/>
    </source>
</evidence>
<sequence length="227" mass="26194">MNTYKTLFFDVDDTLLDFGAAENNALQLLCKDMKVPFTPEIEASYRTINKQLWRAFEEGTLSRDEVLHTRFSLFFKEWGLEADGTQLEQTYRSYLEQGHMLIDGAMELVTELQHRYDLYIVTNGVSRTQDIRLRNSGLYPYMKQIFVSEDTGYQKPMKEFFDYVFDRIPDFHPSSALIIGDSLSADIKGGELAGLDTCWFNPKGLVNSTDIIPTYEISDLHQLHSIL</sequence>
<comment type="caution">
    <text evidence="1">The sequence shown here is derived from an EMBL/GenBank/DDBJ whole genome shotgun (WGS) entry which is preliminary data.</text>
</comment>
<dbReference type="NCBIfam" id="TIGR01549">
    <property type="entry name" value="HAD-SF-IA-v1"/>
    <property type="match status" value="1"/>
</dbReference>
<dbReference type="Pfam" id="PF00702">
    <property type="entry name" value="Hydrolase"/>
    <property type="match status" value="1"/>
</dbReference>
<name>A0ABR8T0Q4_9BACL</name>
<dbReference type="SFLD" id="SFLDG01135">
    <property type="entry name" value="C1.5.6:_HAD__Beta-PGM__Phospha"/>
    <property type="match status" value="1"/>
</dbReference>
<dbReference type="SFLD" id="SFLDS00003">
    <property type="entry name" value="Haloacid_Dehalogenase"/>
    <property type="match status" value="1"/>
</dbReference>
<dbReference type="InterPro" id="IPR023214">
    <property type="entry name" value="HAD_sf"/>
</dbReference>
<dbReference type="PANTHER" id="PTHR47478:SF1">
    <property type="entry name" value="PYRIMIDINE 5'-NUCLEOTIDASE YJJG"/>
    <property type="match status" value="1"/>
</dbReference>
<dbReference type="SFLD" id="SFLDG01129">
    <property type="entry name" value="C1.5:_HAD__Beta-PGM__Phosphata"/>
    <property type="match status" value="1"/>
</dbReference>
<dbReference type="Gene3D" id="1.10.150.240">
    <property type="entry name" value="Putative phosphatase, domain 2"/>
    <property type="match status" value="1"/>
</dbReference>
<organism evidence="1 2">
    <name type="scientific">Paenibacillus gallinarum</name>
    <dbReference type="NCBI Taxonomy" id="2762232"/>
    <lineage>
        <taxon>Bacteria</taxon>
        <taxon>Bacillati</taxon>
        <taxon>Bacillota</taxon>
        <taxon>Bacilli</taxon>
        <taxon>Bacillales</taxon>
        <taxon>Paenibacillaceae</taxon>
        <taxon>Paenibacillus</taxon>
    </lineage>
</organism>
<dbReference type="NCBIfam" id="TIGR02254">
    <property type="entry name" value="YjjG_YfnB"/>
    <property type="match status" value="1"/>
</dbReference>
<reference evidence="1 2" key="1">
    <citation type="submission" date="2020-08" db="EMBL/GenBank/DDBJ databases">
        <title>A Genomic Blueprint of the Chicken Gut Microbiome.</title>
        <authorList>
            <person name="Gilroy R."/>
            <person name="Ravi A."/>
            <person name="Getino M."/>
            <person name="Pursley I."/>
            <person name="Horton D.L."/>
            <person name="Alikhan N.-F."/>
            <person name="Baker D."/>
            <person name="Gharbi K."/>
            <person name="Hall N."/>
            <person name="Watson M."/>
            <person name="Adriaenssens E.M."/>
            <person name="Foster-Nyarko E."/>
            <person name="Jarju S."/>
            <person name="Secka A."/>
            <person name="Antonio M."/>
            <person name="Oren A."/>
            <person name="Chaudhuri R."/>
            <person name="La Ragione R.M."/>
            <person name="Hildebrand F."/>
            <person name="Pallen M.J."/>
        </authorList>
    </citation>
    <scope>NUCLEOTIDE SEQUENCE [LARGE SCALE GENOMIC DNA]</scope>
    <source>
        <strain evidence="1 2">Sa2BVA9</strain>
    </source>
</reference>
<dbReference type="EMBL" id="JACSQL010000006">
    <property type="protein sequence ID" value="MBD7969355.1"/>
    <property type="molecule type" value="Genomic_DNA"/>
</dbReference>
<dbReference type="RefSeq" id="WP_191801397.1">
    <property type="nucleotide sequence ID" value="NZ_JACSQL010000006.1"/>
</dbReference>
<dbReference type="InterPro" id="IPR036412">
    <property type="entry name" value="HAD-like_sf"/>
</dbReference>
<dbReference type="InterPro" id="IPR011951">
    <property type="entry name" value="HAD-SF_hydro_IA_YjjG/PynA"/>
</dbReference>
<evidence type="ECO:0000313" key="2">
    <source>
        <dbReference type="Proteomes" id="UP000608071"/>
    </source>
</evidence>
<dbReference type="InterPro" id="IPR006439">
    <property type="entry name" value="HAD-SF_hydro_IA"/>
</dbReference>
<gene>
    <name evidence="1" type="ORF">H9647_14870</name>
</gene>